<evidence type="ECO:0000313" key="3">
    <source>
        <dbReference type="Proteomes" id="UP000494249"/>
    </source>
</evidence>
<sequence length="45" mass="4517">MTTIAHRLFPRAHGKEAIVALSAVIAGGIGSVAALATVVLIILGH</sequence>
<keyword evidence="1" id="KW-1133">Transmembrane helix</keyword>
<evidence type="ECO:0000256" key="1">
    <source>
        <dbReference type="SAM" id="Phobius"/>
    </source>
</evidence>
<dbReference type="GeneID" id="66521137"/>
<reference evidence="2 3" key="1">
    <citation type="submission" date="2020-04" db="EMBL/GenBank/DDBJ databases">
        <authorList>
            <person name="De Canck E."/>
        </authorList>
    </citation>
    <scope>NUCLEOTIDE SEQUENCE [LARGE SCALE GENOMIC DNA]</scope>
    <source>
        <strain evidence="2 3">LMG 22037</strain>
    </source>
</reference>
<protein>
    <submittedName>
        <fullName evidence="2">Uncharacterized protein</fullName>
    </submittedName>
</protein>
<feature type="transmembrane region" description="Helical" evidence="1">
    <location>
        <begin position="17"/>
        <end position="43"/>
    </location>
</feature>
<accession>A0A6J5CBJ7</accession>
<proteinExistence type="predicted"/>
<organism evidence="2 3">
    <name type="scientific">Paraburkholderia phenoliruptrix</name>
    <dbReference type="NCBI Taxonomy" id="252970"/>
    <lineage>
        <taxon>Bacteria</taxon>
        <taxon>Pseudomonadati</taxon>
        <taxon>Pseudomonadota</taxon>
        <taxon>Betaproteobacteria</taxon>
        <taxon>Burkholderiales</taxon>
        <taxon>Burkholderiaceae</taxon>
        <taxon>Paraburkholderia</taxon>
    </lineage>
</organism>
<keyword evidence="1" id="KW-0812">Transmembrane</keyword>
<name>A0A6J5CBJ7_9BURK</name>
<dbReference type="AlphaFoldDB" id="A0A6J5CBJ7"/>
<dbReference type="Proteomes" id="UP000494249">
    <property type="component" value="Unassembled WGS sequence"/>
</dbReference>
<keyword evidence="1" id="KW-0472">Membrane</keyword>
<evidence type="ECO:0000313" key="2">
    <source>
        <dbReference type="EMBL" id="CAB3731707.1"/>
    </source>
</evidence>
<gene>
    <name evidence="2" type="ORF">LMG22037_05634</name>
</gene>
<dbReference type="EMBL" id="CADIKB010000043">
    <property type="protein sequence ID" value="CAB3731707.1"/>
    <property type="molecule type" value="Genomic_DNA"/>
</dbReference>
<dbReference type="RefSeq" id="WP_156034550.1">
    <property type="nucleotide sequence ID" value="NZ_CADFGL010000041.1"/>
</dbReference>